<feature type="coiled-coil region" evidence="1">
    <location>
        <begin position="118"/>
        <end position="145"/>
    </location>
</feature>
<protein>
    <recommendedName>
        <fullName evidence="2">CT398-like coiled coil hairpin domain-containing protein</fullName>
    </recommendedName>
</protein>
<organism evidence="3 4">
    <name type="scientific">Actinomyces radicidentis</name>
    <dbReference type="NCBI Taxonomy" id="111015"/>
    <lineage>
        <taxon>Bacteria</taxon>
        <taxon>Bacillati</taxon>
        <taxon>Actinomycetota</taxon>
        <taxon>Actinomycetes</taxon>
        <taxon>Actinomycetales</taxon>
        <taxon>Actinomycetaceae</taxon>
        <taxon>Actinomyces</taxon>
    </lineage>
</organism>
<feature type="coiled-coil region" evidence="1">
    <location>
        <begin position="8"/>
        <end position="55"/>
    </location>
</feature>
<keyword evidence="1" id="KW-0175">Coiled coil</keyword>
<dbReference type="STRING" id="111015.AXF14_09900"/>
<dbReference type="RefSeq" id="WP_067942903.1">
    <property type="nucleotide sequence ID" value="NZ_CP014228.1"/>
</dbReference>
<feature type="domain" description="CT398-like coiled coil hairpin" evidence="2">
    <location>
        <begin position="15"/>
        <end position="194"/>
    </location>
</feature>
<reference evidence="4" key="1">
    <citation type="submission" date="2016-02" db="EMBL/GenBank/DDBJ databases">
        <authorList>
            <person name="Holder M.E."/>
            <person name="Ajami N.J."/>
            <person name="Petrosino J.F."/>
        </authorList>
    </citation>
    <scope>NUCLEOTIDE SEQUENCE [LARGE SCALE GENOMIC DNA]</scope>
    <source>
        <strain evidence="4">CCUG 36733</strain>
    </source>
</reference>
<accession>A0A0X8JFT7</accession>
<keyword evidence="4" id="KW-1185">Reference proteome</keyword>
<dbReference type="EMBL" id="CP014228">
    <property type="protein sequence ID" value="AMD87836.1"/>
    <property type="molecule type" value="Genomic_DNA"/>
</dbReference>
<evidence type="ECO:0000313" key="4">
    <source>
        <dbReference type="Proteomes" id="UP000065220"/>
    </source>
</evidence>
<dbReference type="AlphaFoldDB" id="A0A0X8JFT7"/>
<name>A0A0X8JFT7_ACTRD</name>
<proteinExistence type="predicted"/>
<dbReference type="Proteomes" id="UP000065220">
    <property type="component" value="Chromosome"/>
</dbReference>
<evidence type="ECO:0000256" key="1">
    <source>
        <dbReference type="SAM" id="Coils"/>
    </source>
</evidence>
<sequence length="244" mass="26083">MTSAPLAQQRLLIDLQQLDSRLARLAHERKNLPVLARIEATIERLRTNKREAVVAAGALADAKAAATKSEDEVGQVTRRAEVLRERLSSGAAGARDLTAIQGEIDQLGRRQSVLEDEQLAAIEALEAAQAEVDRLTAEEAEIRAAGRELTAERDSEFARIDAESAQTAKARADLAATINDDLLADYDAVREATGGIGAAALYGRRLEGAAIEISPQEHARIAAAPADAVIHAEEGDVILVRMEA</sequence>
<dbReference type="Gene3D" id="1.10.287.1490">
    <property type="match status" value="1"/>
</dbReference>
<evidence type="ECO:0000259" key="2">
    <source>
        <dbReference type="Pfam" id="PF24481"/>
    </source>
</evidence>
<dbReference type="OrthoDB" id="9784388at2"/>
<dbReference type="Pfam" id="PF24481">
    <property type="entry name" value="CT398_CC"/>
    <property type="match status" value="1"/>
</dbReference>
<dbReference type="InterPro" id="IPR056003">
    <property type="entry name" value="CT398_CC_hairpin"/>
</dbReference>
<dbReference type="KEGG" id="ard:AXF14_09900"/>
<gene>
    <name evidence="3" type="ORF">AXF14_09900</name>
</gene>
<evidence type="ECO:0000313" key="3">
    <source>
        <dbReference type="EMBL" id="AMD87836.1"/>
    </source>
</evidence>